<dbReference type="PANTHER" id="PTHR35789:SF1">
    <property type="entry name" value="SPORE GERMINATION PROTEIN B3"/>
    <property type="match status" value="1"/>
</dbReference>
<feature type="domain" description="Spore germination GerAC-like C-terminal" evidence="8">
    <location>
        <begin position="242"/>
        <end position="408"/>
    </location>
</feature>
<keyword evidence="5" id="KW-0472">Membrane</keyword>
<dbReference type="InterPro" id="IPR008844">
    <property type="entry name" value="Spore_GerAC-like"/>
</dbReference>
<keyword evidence="7" id="KW-0449">Lipoprotein</keyword>
<evidence type="ECO:0000313" key="10">
    <source>
        <dbReference type="EMBL" id="MDQ0191244.1"/>
    </source>
</evidence>
<protein>
    <submittedName>
        <fullName evidence="10">Ger(X)C family germination protein</fullName>
    </submittedName>
</protein>
<organism evidence="10 11">
    <name type="scientific">Alicyclobacillus cycloheptanicus</name>
    <dbReference type="NCBI Taxonomy" id="1457"/>
    <lineage>
        <taxon>Bacteria</taxon>
        <taxon>Bacillati</taxon>
        <taxon>Bacillota</taxon>
        <taxon>Bacilli</taxon>
        <taxon>Bacillales</taxon>
        <taxon>Alicyclobacillaceae</taxon>
        <taxon>Alicyclobacillus</taxon>
    </lineage>
</organism>
<dbReference type="NCBIfam" id="TIGR02887">
    <property type="entry name" value="spore_ger_x_C"/>
    <property type="match status" value="1"/>
</dbReference>
<dbReference type="InterPro" id="IPR046953">
    <property type="entry name" value="Spore_GerAC-like_C"/>
</dbReference>
<evidence type="ECO:0000256" key="4">
    <source>
        <dbReference type="ARBA" id="ARBA00022729"/>
    </source>
</evidence>
<evidence type="ECO:0000256" key="2">
    <source>
        <dbReference type="ARBA" id="ARBA00007886"/>
    </source>
</evidence>
<evidence type="ECO:0000256" key="5">
    <source>
        <dbReference type="ARBA" id="ARBA00023136"/>
    </source>
</evidence>
<accession>A0ABT9XLQ3</accession>
<dbReference type="Pfam" id="PF05504">
    <property type="entry name" value="Spore_GerAC"/>
    <property type="match status" value="1"/>
</dbReference>
<evidence type="ECO:0000256" key="6">
    <source>
        <dbReference type="ARBA" id="ARBA00023139"/>
    </source>
</evidence>
<sequence length="417" mass="45735">MRLWGRRRQVVGIAAMCALSFLTTGCFDRMELEQQAFVVALGVDKAPGNMVDCSFLISLPVNPNGGGGGDAGNQPTASKGPITFRAHSITEAMQLANSSVERTLTLSHLSLILFSSSMAKHGLDPEIRPLVRYREFRRTTFVAVSEGNARDILAANAPVLEKSTSRWADDIADVGRRSNLIPVTQLHDFLRRLEDAHEDPIVPLCAINQTAASSSGSSLPSGGLSYTAGSISRAGGNPVEWSGAAVFRKDKQVDELNGRQVMDLRMLQGRLSRAKYTFPDPYNKNETVGLTIRRERAPEVNVQLTRPMQISVVIPLEGDLISTQVTTNYDLPAARTKLQRTVDQALSKELSTLVTHLSHDDGVDVVPISRYVRGRFATYSAFAQYPWEQQLSSANINVQVQLQVRRFGIQSKPVQST</sequence>
<dbReference type="PROSITE" id="PS51257">
    <property type="entry name" value="PROKAR_LIPOPROTEIN"/>
    <property type="match status" value="1"/>
</dbReference>
<dbReference type="Pfam" id="PF25198">
    <property type="entry name" value="Spore_GerAC_N"/>
    <property type="match status" value="1"/>
</dbReference>
<keyword evidence="11" id="KW-1185">Reference proteome</keyword>
<comment type="subcellular location">
    <subcellularLocation>
        <location evidence="1">Membrane</location>
        <topology evidence="1">Lipid-anchor</topology>
    </subcellularLocation>
</comment>
<evidence type="ECO:0000259" key="8">
    <source>
        <dbReference type="Pfam" id="PF05504"/>
    </source>
</evidence>
<dbReference type="Gene3D" id="3.30.300.210">
    <property type="entry name" value="Nutrient germinant receptor protein C, domain 3"/>
    <property type="match status" value="1"/>
</dbReference>
<keyword evidence="6" id="KW-0564">Palmitate</keyword>
<dbReference type="InterPro" id="IPR038501">
    <property type="entry name" value="Spore_GerAC_C_sf"/>
</dbReference>
<keyword evidence="4" id="KW-0732">Signal</keyword>
<evidence type="ECO:0000256" key="1">
    <source>
        <dbReference type="ARBA" id="ARBA00004635"/>
    </source>
</evidence>
<comment type="caution">
    <text evidence="10">The sequence shown here is derived from an EMBL/GenBank/DDBJ whole genome shotgun (WGS) entry which is preliminary data.</text>
</comment>
<reference evidence="10 11" key="1">
    <citation type="submission" date="2023-07" db="EMBL/GenBank/DDBJ databases">
        <title>Genomic Encyclopedia of Type Strains, Phase IV (KMG-IV): sequencing the most valuable type-strain genomes for metagenomic binning, comparative biology and taxonomic classification.</title>
        <authorList>
            <person name="Goeker M."/>
        </authorList>
    </citation>
    <scope>NUCLEOTIDE SEQUENCE [LARGE SCALE GENOMIC DNA]</scope>
    <source>
        <strain evidence="10 11">DSM 4006</strain>
    </source>
</reference>
<evidence type="ECO:0000256" key="7">
    <source>
        <dbReference type="ARBA" id="ARBA00023288"/>
    </source>
</evidence>
<evidence type="ECO:0000256" key="3">
    <source>
        <dbReference type="ARBA" id="ARBA00022544"/>
    </source>
</evidence>
<name>A0ABT9XLQ3_9BACL</name>
<dbReference type="InterPro" id="IPR057336">
    <property type="entry name" value="GerAC_N"/>
</dbReference>
<dbReference type="RefSeq" id="WP_274456259.1">
    <property type="nucleotide sequence ID" value="NZ_CP067097.1"/>
</dbReference>
<feature type="domain" description="Spore germination protein N-terminal" evidence="9">
    <location>
        <begin position="28"/>
        <end position="205"/>
    </location>
</feature>
<keyword evidence="3" id="KW-0309">Germination</keyword>
<dbReference type="PANTHER" id="PTHR35789">
    <property type="entry name" value="SPORE GERMINATION PROTEIN B3"/>
    <property type="match status" value="1"/>
</dbReference>
<dbReference type="Proteomes" id="UP001232973">
    <property type="component" value="Unassembled WGS sequence"/>
</dbReference>
<proteinExistence type="inferred from homology"/>
<comment type="similarity">
    <text evidence="2">Belongs to the GerABKC lipoprotein family.</text>
</comment>
<evidence type="ECO:0000259" key="9">
    <source>
        <dbReference type="Pfam" id="PF25198"/>
    </source>
</evidence>
<dbReference type="EMBL" id="JAUSTP010000035">
    <property type="protein sequence ID" value="MDQ0191244.1"/>
    <property type="molecule type" value="Genomic_DNA"/>
</dbReference>
<evidence type="ECO:0000313" key="11">
    <source>
        <dbReference type="Proteomes" id="UP001232973"/>
    </source>
</evidence>
<gene>
    <name evidence="10" type="ORF">J2S03_003113</name>
</gene>